<gene>
    <name evidence="1" type="ORF">MEUPH1_LOCUS5934</name>
</gene>
<protein>
    <submittedName>
        <fullName evidence="1">Uncharacterized protein</fullName>
    </submittedName>
</protein>
<dbReference type="EMBL" id="CARXXK010000001">
    <property type="protein sequence ID" value="CAI6349365.1"/>
    <property type="molecule type" value="Genomic_DNA"/>
</dbReference>
<evidence type="ECO:0000313" key="2">
    <source>
        <dbReference type="Proteomes" id="UP001160148"/>
    </source>
</evidence>
<organism evidence="1 2">
    <name type="scientific">Macrosiphum euphorbiae</name>
    <name type="common">potato aphid</name>
    <dbReference type="NCBI Taxonomy" id="13131"/>
    <lineage>
        <taxon>Eukaryota</taxon>
        <taxon>Metazoa</taxon>
        <taxon>Ecdysozoa</taxon>
        <taxon>Arthropoda</taxon>
        <taxon>Hexapoda</taxon>
        <taxon>Insecta</taxon>
        <taxon>Pterygota</taxon>
        <taxon>Neoptera</taxon>
        <taxon>Paraneoptera</taxon>
        <taxon>Hemiptera</taxon>
        <taxon>Sternorrhyncha</taxon>
        <taxon>Aphidomorpha</taxon>
        <taxon>Aphidoidea</taxon>
        <taxon>Aphididae</taxon>
        <taxon>Macrosiphini</taxon>
        <taxon>Macrosiphum</taxon>
    </lineage>
</organism>
<dbReference type="Proteomes" id="UP001160148">
    <property type="component" value="Unassembled WGS sequence"/>
</dbReference>
<dbReference type="AlphaFoldDB" id="A0AAV0W094"/>
<accession>A0AAV0W094</accession>
<reference evidence="1 2" key="1">
    <citation type="submission" date="2023-01" db="EMBL/GenBank/DDBJ databases">
        <authorList>
            <person name="Whitehead M."/>
        </authorList>
    </citation>
    <scope>NUCLEOTIDE SEQUENCE [LARGE SCALE GENOMIC DNA]</scope>
</reference>
<proteinExistence type="predicted"/>
<comment type="caution">
    <text evidence="1">The sequence shown here is derived from an EMBL/GenBank/DDBJ whole genome shotgun (WGS) entry which is preliminary data.</text>
</comment>
<sequence>MPGRCPVYYDGKNCNFLIQNIIKQHMTAIKNCVNVHMNGWYGTLSLNTRTLWPNGSRRRLCTSSCSAAIRMSSNWTTKYESLWTSPALTETFSNTTATRISGREYLFYTNFVCGSLQTDSRLLPFSGVQTQP</sequence>
<keyword evidence="2" id="KW-1185">Reference proteome</keyword>
<name>A0AAV0W094_9HEMI</name>
<evidence type="ECO:0000313" key="1">
    <source>
        <dbReference type="EMBL" id="CAI6349365.1"/>
    </source>
</evidence>